<evidence type="ECO:0000313" key="1">
    <source>
        <dbReference type="EMBL" id="KFF26510.1"/>
    </source>
</evidence>
<dbReference type="Proteomes" id="UP000184108">
    <property type="component" value="Unassembled WGS sequence"/>
</dbReference>
<protein>
    <submittedName>
        <fullName evidence="2">Uncharacterized protein</fullName>
    </submittedName>
</protein>
<evidence type="ECO:0000313" key="2">
    <source>
        <dbReference type="EMBL" id="SHG93543.1"/>
    </source>
</evidence>
<name>A0A1M5NX43_9FLAO</name>
<reference evidence="4" key="3">
    <citation type="submission" date="2016-11" db="EMBL/GenBank/DDBJ databases">
        <authorList>
            <person name="Varghese N."/>
            <person name="Submissions S."/>
        </authorList>
    </citation>
    <scope>NUCLEOTIDE SEQUENCE [LARGE SCALE GENOMIC DNA]</scope>
    <source>
        <strain evidence="4">YR203</strain>
    </source>
</reference>
<evidence type="ECO:0000313" key="3">
    <source>
        <dbReference type="Proteomes" id="UP000028719"/>
    </source>
</evidence>
<sequence>MEFDIQDIGKKRTYTFLREERYQFQGLRNENHVEMGMEVDLLSVSKGVPTFKISMLRYKQSNSEGMYRWVGDIHEIRKELIFTLDENGRLGTVLNIEDIKKKWEKMKPQLIKSHQTEEHKAIFMNGISELLEDPEQFSAALRFAQPYLLLFPGIHHKELKKGETFKGYRELPNFLAAKNVPIITEETLTELEDGTYQIEVSGSIDEDQFEQDKVTAMIRILKNRPRVPTQLQLGYIERYRLDQWPWSEQSMCMSIAEIPGTLYREERNILKAI</sequence>
<evidence type="ECO:0000313" key="4">
    <source>
        <dbReference type="Proteomes" id="UP000184108"/>
    </source>
</evidence>
<proteinExistence type="predicted"/>
<dbReference type="AlphaFoldDB" id="A0A1M5NX43"/>
<reference evidence="2" key="2">
    <citation type="submission" date="2016-11" db="EMBL/GenBank/DDBJ databases">
        <authorList>
            <person name="Jaros S."/>
            <person name="Januszkiewicz K."/>
            <person name="Wedrychowicz H."/>
        </authorList>
    </citation>
    <scope>NUCLEOTIDE SEQUENCE [LARGE SCALE GENOMIC DNA]</scope>
    <source>
        <strain evidence="2">YR203</strain>
    </source>
</reference>
<dbReference type="OrthoDB" id="1449761at2"/>
<organism evidence="2 4">
    <name type="scientific">Chryseobacterium vrystaatense</name>
    <dbReference type="NCBI Taxonomy" id="307480"/>
    <lineage>
        <taxon>Bacteria</taxon>
        <taxon>Pseudomonadati</taxon>
        <taxon>Bacteroidota</taxon>
        <taxon>Flavobacteriia</taxon>
        <taxon>Flavobacteriales</taxon>
        <taxon>Weeksellaceae</taxon>
        <taxon>Chryseobacterium group</taxon>
        <taxon>Chryseobacterium</taxon>
    </lineage>
</organism>
<dbReference type="Proteomes" id="UP000028719">
    <property type="component" value="Unassembled WGS sequence"/>
</dbReference>
<reference evidence="1 3" key="1">
    <citation type="submission" date="2014-07" db="EMBL/GenBank/DDBJ databases">
        <title>Genome of Chryseobacterium vrystaatense LMG 22846.</title>
        <authorList>
            <person name="Pipes S.E."/>
            <person name="Stropko S.J."/>
            <person name="Newman J.D."/>
        </authorList>
    </citation>
    <scope>NUCLEOTIDE SEQUENCE [LARGE SCALE GENOMIC DNA]</scope>
    <source>
        <strain evidence="1 3">LMG 22846</strain>
    </source>
</reference>
<accession>A0A1M5NX43</accession>
<dbReference type="RefSeq" id="WP_034743865.1">
    <property type="nucleotide sequence ID" value="NZ_FQVE01000009.1"/>
</dbReference>
<dbReference type="EMBL" id="JPRI01000003">
    <property type="protein sequence ID" value="KFF26510.1"/>
    <property type="molecule type" value="Genomic_DNA"/>
</dbReference>
<dbReference type="EMBL" id="FQVE01000009">
    <property type="protein sequence ID" value="SHG93543.1"/>
    <property type="molecule type" value="Genomic_DNA"/>
</dbReference>
<gene>
    <name evidence="1" type="ORF">IW16_11700</name>
    <name evidence="2" type="ORF">SAMN02787073_5093</name>
</gene>
<keyword evidence="3" id="KW-1185">Reference proteome</keyword>